<name>A0A2T3HN21_9SPHI</name>
<reference evidence="2 3" key="1">
    <citation type="submission" date="2018-03" db="EMBL/GenBank/DDBJ databases">
        <authorList>
            <person name="Keele B.F."/>
        </authorList>
    </citation>
    <scope>NUCLEOTIDE SEQUENCE [LARGE SCALE GENOMIC DNA]</scope>
    <source>
        <strain evidence="2 3">YL28-9</strain>
    </source>
</reference>
<accession>A0A2T3HN21</accession>
<feature type="domain" description="Cyclic nucleotide-binding" evidence="1">
    <location>
        <begin position="33"/>
        <end position="140"/>
    </location>
</feature>
<protein>
    <submittedName>
        <fullName evidence="2">Crp/Fnr family transcriptional regulator</fullName>
    </submittedName>
</protein>
<dbReference type="SUPFAM" id="SSF51206">
    <property type="entry name" value="cAMP-binding domain-like"/>
    <property type="match status" value="1"/>
</dbReference>
<comment type="caution">
    <text evidence="2">The sequence shown here is derived from an EMBL/GenBank/DDBJ whole genome shotgun (WGS) entry which is preliminary data.</text>
</comment>
<dbReference type="AlphaFoldDB" id="A0A2T3HN21"/>
<dbReference type="CDD" id="cd00038">
    <property type="entry name" value="CAP_ED"/>
    <property type="match status" value="1"/>
</dbReference>
<dbReference type="Proteomes" id="UP000240912">
    <property type="component" value="Unassembled WGS sequence"/>
</dbReference>
<sequence>MDIQEKQAHLSALKAKFDSYSPITSESWACIQEAVRFQLVKKGEVLLRASQISRRLFFICKGALRAFCTDVAGNSYNKNLFLENDFAGSTVSAILKTPSTFTLECLEDSVLISIDYSSYRNLIFSRGDLKDFYIAYLERNWVIEKEQREVSIVQENATLRYLRFLQQHPDADRRIALQHIASHLGITPTQLSRIRKNIKK</sequence>
<evidence type="ECO:0000259" key="1">
    <source>
        <dbReference type="PROSITE" id="PS50042"/>
    </source>
</evidence>
<gene>
    <name evidence="2" type="ORF">C7T94_12675</name>
</gene>
<organism evidence="2 3">
    <name type="scientific">Pedobacter yulinensis</name>
    <dbReference type="NCBI Taxonomy" id="2126353"/>
    <lineage>
        <taxon>Bacteria</taxon>
        <taxon>Pseudomonadati</taxon>
        <taxon>Bacteroidota</taxon>
        <taxon>Sphingobacteriia</taxon>
        <taxon>Sphingobacteriales</taxon>
        <taxon>Sphingobacteriaceae</taxon>
        <taxon>Pedobacter</taxon>
    </lineage>
</organism>
<dbReference type="InterPro" id="IPR000595">
    <property type="entry name" value="cNMP-bd_dom"/>
</dbReference>
<evidence type="ECO:0000313" key="3">
    <source>
        <dbReference type="Proteomes" id="UP000240912"/>
    </source>
</evidence>
<dbReference type="InterPro" id="IPR018490">
    <property type="entry name" value="cNMP-bd_dom_sf"/>
</dbReference>
<evidence type="ECO:0000313" key="2">
    <source>
        <dbReference type="EMBL" id="PST83844.1"/>
    </source>
</evidence>
<proteinExistence type="predicted"/>
<keyword evidence="3" id="KW-1185">Reference proteome</keyword>
<dbReference type="EMBL" id="PYLS01000005">
    <property type="protein sequence ID" value="PST83844.1"/>
    <property type="molecule type" value="Genomic_DNA"/>
</dbReference>
<dbReference type="Gene3D" id="2.60.120.10">
    <property type="entry name" value="Jelly Rolls"/>
    <property type="match status" value="1"/>
</dbReference>
<dbReference type="Pfam" id="PF00027">
    <property type="entry name" value="cNMP_binding"/>
    <property type="match status" value="1"/>
</dbReference>
<dbReference type="InterPro" id="IPR014710">
    <property type="entry name" value="RmlC-like_jellyroll"/>
</dbReference>
<dbReference type="PROSITE" id="PS50042">
    <property type="entry name" value="CNMP_BINDING_3"/>
    <property type="match status" value="1"/>
</dbReference>
<dbReference type="OrthoDB" id="9152304at2"/>